<dbReference type="EMBL" id="JARXHW010000003">
    <property type="protein sequence ID" value="MDQ8206314.1"/>
    <property type="molecule type" value="Genomic_DNA"/>
</dbReference>
<comment type="caution">
    <text evidence="2">The sequence shown here is derived from an EMBL/GenBank/DDBJ whole genome shotgun (WGS) entry which is preliminary data.</text>
</comment>
<dbReference type="InterPro" id="IPR008979">
    <property type="entry name" value="Galactose-bd-like_sf"/>
</dbReference>
<proteinExistence type="predicted"/>
<dbReference type="RefSeq" id="WP_308948349.1">
    <property type="nucleotide sequence ID" value="NZ_JARXHW010000003.1"/>
</dbReference>
<name>A0ABU1AQ75_9BACT</name>
<dbReference type="Gene3D" id="2.60.120.260">
    <property type="entry name" value="Galactose-binding domain-like"/>
    <property type="match status" value="1"/>
</dbReference>
<evidence type="ECO:0000259" key="1">
    <source>
        <dbReference type="Pfam" id="PF24135"/>
    </source>
</evidence>
<sequence>MKIFNESLAGLSMCLVTFLPQLATAEAVNIARTAQVRASSVLESPRYVAANAVDGVISDESRWVSARNFDGPVWLELTFPEPIRLGGVHLFSGFRTGDAISGFNFQYRVGEAWHRIPSAQIEGNHATALRVPFDDTVEIVTTGLRLNVTDSKQGIARVKELKVWPYRSEGIPALAAPRLKGEPRIPQIYLNQSGFNRGKPKRFTAPRVEGEHLFTISQRDESAVLYRGIVQNHIGDFSDFEPAGAAEYVLHVGDEVSVPFRIGHWWLERVTYQGMIDFMIDSRHYVGNSKKPAKGSFGWRDDHQFAFELNSLVSMLLSNPEAYFRMSSQIEYVDPQQHAGKWGALEPYTEAAPDLVKLIHWGADIIVTQELNHMLIKEQLAYFLYAWPVLQQWLPQQNYDVVKAYVLANWTKSELSRKYPYDEVPNDHNVLRLQESVGSTKGANPPGHTVLPNLLMYAVAVRDAEPNSEQYFEAAYAQVEWMIQQLDWENPIITKGQRMSEHVTMTGLAAMLRLHPDRSPAGLRAKVNEWAQVMIERSENMWDFRKLSKDQWVPTGNKPTMWNEPGNVMGFPASALAAMPYIDSEVTRERLNQLVWSHFDNCFGRNPTGRHFSYDAPREIEGVEFGWYSFYDGGIGQLAQARFVFDGAPKNAHYPYQPEVGNIGWTEGWVNFNTAYNLSMSYLATAETQIEGQYQSGALKVRLKAPINFDYTKQEHAKVRLLFADGSERQMLLEEESVDSAYLSGRLELETAPLAVAYGYGYFEVKADL</sequence>
<dbReference type="SUPFAM" id="SSF49785">
    <property type="entry name" value="Galactose-binding domain-like"/>
    <property type="match status" value="1"/>
</dbReference>
<gene>
    <name evidence="2" type="ORF">QEH52_02260</name>
</gene>
<feature type="domain" description="DUF7402" evidence="1">
    <location>
        <begin position="29"/>
        <end position="153"/>
    </location>
</feature>
<evidence type="ECO:0000313" key="3">
    <source>
        <dbReference type="Proteomes" id="UP001225316"/>
    </source>
</evidence>
<keyword evidence="3" id="KW-1185">Reference proteome</keyword>
<dbReference type="Proteomes" id="UP001225316">
    <property type="component" value="Unassembled WGS sequence"/>
</dbReference>
<dbReference type="InterPro" id="IPR055826">
    <property type="entry name" value="DUF7402"/>
</dbReference>
<organism evidence="2 3">
    <name type="scientific">Thalassobacterium maritimum</name>
    <dbReference type="NCBI Taxonomy" id="3041265"/>
    <lineage>
        <taxon>Bacteria</taxon>
        <taxon>Pseudomonadati</taxon>
        <taxon>Verrucomicrobiota</taxon>
        <taxon>Opitutia</taxon>
        <taxon>Puniceicoccales</taxon>
        <taxon>Coraliomargaritaceae</taxon>
        <taxon>Thalassobacterium</taxon>
    </lineage>
</organism>
<evidence type="ECO:0000313" key="2">
    <source>
        <dbReference type="EMBL" id="MDQ8206314.1"/>
    </source>
</evidence>
<accession>A0ABU1AQ75</accession>
<protein>
    <recommendedName>
        <fullName evidence="1">DUF7402 domain-containing protein</fullName>
    </recommendedName>
</protein>
<reference evidence="2 3" key="1">
    <citation type="submission" date="2023-04" db="EMBL/GenBank/DDBJ databases">
        <title>A novel bacteria isolated from coastal sediment.</title>
        <authorList>
            <person name="Liu X.-J."/>
            <person name="Du Z.-J."/>
        </authorList>
    </citation>
    <scope>NUCLEOTIDE SEQUENCE [LARGE SCALE GENOMIC DNA]</scope>
    <source>
        <strain evidence="2 3">SDUM461003</strain>
    </source>
</reference>
<dbReference type="Pfam" id="PF24135">
    <property type="entry name" value="DUF7402"/>
    <property type="match status" value="1"/>
</dbReference>